<accession>A0A067Q4T6</accession>
<sequence>SIGDMRLRLQALLDGKEKQLQQAATLGQRVLAQQIELEERIRQLQDMEADKADDDDVDDGMKERYHELTDTIKTWDSENVQLSSPF</sequence>
<reference evidence="2" key="1">
    <citation type="journal article" date="2014" name="Proc. Natl. Acad. Sci. U.S.A.">
        <title>Extensive sampling of basidiomycete genomes demonstrates inadequacy of the white-rot/brown-rot paradigm for wood decay fungi.</title>
        <authorList>
            <person name="Riley R."/>
            <person name="Salamov A.A."/>
            <person name="Brown D.W."/>
            <person name="Nagy L.G."/>
            <person name="Floudas D."/>
            <person name="Held B.W."/>
            <person name="Levasseur A."/>
            <person name="Lombard V."/>
            <person name="Morin E."/>
            <person name="Otillar R."/>
            <person name="Lindquist E.A."/>
            <person name="Sun H."/>
            <person name="LaButti K.M."/>
            <person name="Schmutz J."/>
            <person name="Jabbour D."/>
            <person name="Luo H."/>
            <person name="Baker S.E."/>
            <person name="Pisabarro A.G."/>
            <person name="Walton J.D."/>
            <person name="Blanchette R.A."/>
            <person name="Henrissat B."/>
            <person name="Martin F."/>
            <person name="Cullen D."/>
            <person name="Hibbett D.S."/>
            <person name="Grigoriev I.V."/>
        </authorList>
    </citation>
    <scope>NUCLEOTIDE SEQUENCE [LARGE SCALE GENOMIC DNA]</scope>
    <source>
        <strain evidence="2">MUCL 33604</strain>
    </source>
</reference>
<dbReference type="InParanoid" id="A0A067Q4T6"/>
<dbReference type="EMBL" id="KL197717">
    <property type="protein sequence ID" value="KDQ58492.1"/>
    <property type="molecule type" value="Genomic_DNA"/>
</dbReference>
<dbReference type="OrthoDB" id="2149224at2759"/>
<dbReference type="STRING" id="933084.A0A067Q4T6"/>
<gene>
    <name evidence="1" type="ORF">JAAARDRAFT_88069</name>
</gene>
<organism evidence="1 2">
    <name type="scientific">Jaapia argillacea MUCL 33604</name>
    <dbReference type="NCBI Taxonomy" id="933084"/>
    <lineage>
        <taxon>Eukaryota</taxon>
        <taxon>Fungi</taxon>
        <taxon>Dikarya</taxon>
        <taxon>Basidiomycota</taxon>
        <taxon>Agaricomycotina</taxon>
        <taxon>Agaricomycetes</taxon>
        <taxon>Agaricomycetidae</taxon>
        <taxon>Jaapiales</taxon>
        <taxon>Jaapiaceae</taxon>
        <taxon>Jaapia</taxon>
    </lineage>
</organism>
<protein>
    <submittedName>
        <fullName evidence="1">Uncharacterized protein</fullName>
    </submittedName>
</protein>
<dbReference type="AlphaFoldDB" id="A0A067Q4T6"/>
<feature type="non-terminal residue" evidence="1">
    <location>
        <position position="1"/>
    </location>
</feature>
<keyword evidence="2" id="KW-1185">Reference proteome</keyword>
<evidence type="ECO:0000313" key="1">
    <source>
        <dbReference type="EMBL" id="KDQ58492.1"/>
    </source>
</evidence>
<feature type="non-terminal residue" evidence="1">
    <location>
        <position position="86"/>
    </location>
</feature>
<dbReference type="Proteomes" id="UP000027265">
    <property type="component" value="Unassembled WGS sequence"/>
</dbReference>
<dbReference type="HOGENOM" id="CLU_2503879_0_0_1"/>
<evidence type="ECO:0000313" key="2">
    <source>
        <dbReference type="Proteomes" id="UP000027265"/>
    </source>
</evidence>
<proteinExistence type="predicted"/>
<name>A0A067Q4T6_9AGAM</name>